<evidence type="ECO:0000256" key="10">
    <source>
        <dbReference type="ARBA" id="ARBA00044041"/>
    </source>
</evidence>
<dbReference type="InterPro" id="IPR051199">
    <property type="entry name" value="LPS_LOS_Heptosyltrfase"/>
</dbReference>
<comment type="similarity">
    <text evidence="9">Belongs to the glycosyltransferase 9 family.</text>
</comment>
<dbReference type="OrthoDB" id="9767552at2"/>
<dbReference type="RefSeq" id="WP_023507050.1">
    <property type="nucleotide sequence ID" value="NC_022357.1"/>
</dbReference>
<keyword evidence="3" id="KW-1003">Cell membrane</keyword>
<comment type="subcellular location">
    <subcellularLocation>
        <location evidence="1">Cell inner membrane</location>
        <topology evidence="1">Peripheral membrane protein</topology>
        <orientation evidence="1">Cytoplasmic side</orientation>
    </subcellularLocation>
</comment>
<dbReference type="PANTHER" id="PTHR30160:SF19">
    <property type="entry name" value="LIPOPOLYSACCHARIDE HEPTOSYLTRANSFERASE 1"/>
    <property type="match status" value="1"/>
</dbReference>
<dbReference type="NCBIfam" id="TIGR02193">
    <property type="entry name" value="heptsyl_trn_I"/>
    <property type="match status" value="1"/>
</dbReference>
<reference evidence="14 15" key="1">
    <citation type="journal article" date="2012" name="Appl. Environ. Microbiol.">
        <title>Draft genome sequence of a psychrotolerant sulfur-oxidizing bacterium, Sulfuricella denitrificans skB26, and proteomic insights into cold adaptation.</title>
        <authorList>
            <person name="Watanabe T."/>
            <person name="Kojima H."/>
            <person name="Fukui M."/>
        </authorList>
    </citation>
    <scope>NUCLEOTIDE SEQUENCE [LARGE SCALE GENOMIC DNA]</scope>
    <source>
        <strain evidence="15">skB26</strain>
    </source>
</reference>
<protein>
    <recommendedName>
        <fullName evidence="11">Lipopolysaccharide heptosyltransferase 1</fullName>
        <ecNumber evidence="10">2.4.99.23</ecNumber>
    </recommendedName>
    <alternativeName>
        <fullName evidence="12">ADP-heptose:lipopolysaccharide heptosyltransferase I</fullName>
    </alternativeName>
</protein>
<keyword evidence="15" id="KW-1185">Reference proteome</keyword>
<dbReference type="Pfam" id="PF01075">
    <property type="entry name" value="Glyco_transf_9"/>
    <property type="match status" value="1"/>
</dbReference>
<dbReference type="InterPro" id="IPR002201">
    <property type="entry name" value="Glyco_trans_9"/>
</dbReference>
<evidence type="ECO:0000256" key="4">
    <source>
        <dbReference type="ARBA" id="ARBA00022519"/>
    </source>
</evidence>
<dbReference type="GO" id="GO:0008713">
    <property type="term" value="F:ADP-heptose-lipopolysaccharide heptosyltransferase activity"/>
    <property type="evidence" value="ECO:0007669"/>
    <property type="project" value="TreeGrafter"/>
</dbReference>
<keyword evidence="5" id="KW-0328">Glycosyltransferase</keyword>
<evidence type="ECO:0000256" key="13">
    <source>
        <dbReference type="ARBA" id="ARBA00049201"/>
    </source>
</evidence>
<dbReference type="GO" id="GO:0005829">
    <property type="term" value="C:cytosol"/>
    <property type="evidence" value="ECO:0007669"/>
    <property type="project" value="TreeGrafter"/>
</dbReference>
<evidence type="ECO:0000256" key="1">
    <source>
        <dbReference type="ARBA" id="ARBA00004515"/>
    </source>
</evidence>
<evidence type="ECO:0000256" key="12">
    <source>
        <dbReference type="ARBA" id="ARBA00044330"/>
    </source>
</evidence>
<keyword evidence="7" id="KW-0448">Lipopolysaccharide biosynthesis</keyword>
<accession>S6ABF8</accession>
<dbReference type="Proteomes" id="UP000015559">
    <property type="component" value="Chromosome"/>
</dbReference>
<evidence type="ECO:0000256" key="3">
    <source>
        <dbReference type="ARBA" id="ARBA00022475"/>
    </source>
</evidence>
<gene>
    <name evidence="14" type="ORF">SCD_n02916</name>
</gene>
<keyword evidence="4" id="KW-0997">Cell inner membrane</keyword>
<dbReference type="GO" id="GO:0009244">
    <property type="term" value="P:lipopolysaccharide core region biosynthetic process"/>
    <property type="evidence" value="ECO:0007669"/>
    <property type="project" value="InterPro"/>
</dbReference>
<keyword evidence="8" id="KW-0472">Membrane</keyword>
<dbReference type="Gene3D" id="3.40.50.2000">
    <property type="entry name" value="Glycogen Phosphorylase B"/>
    <property type="match status" value="2"/>
</dbReference>
<name>S6ABF8_SULDS</name>
<dbReference type="EC" id="2.4.99.23" evidence="10"/>
<comment type="catalytic activity">
    <reaction evidence="13">
        <text>an alpha-Kdo-(2-&gt;4)-alpha-Kdo-(2-&gt;6)-lipid A + ADP-L-glycero-beta-D-manno-heptose = an L-alpha-D-Hep-(1-&gt;5)-[alpha-Kdo-(2-&gt;4)]-alpha-Kdo-(2-&gt;6)-lipid A + ADP + H(+)</text>
        <dbReference type="Rhea" id="RHEA:74067"/>
        <dbReference type="ChEBI" id="CHEBI:15378"/>
        <dbReference type="ChEBI" id="CHEBI:61506"/>
        <dbReference type="ChEBI" id="CHEBI:176431"/>
        <dbReference type="ChEBI" id="CHEBI:193068"/>
        <dbReference type="ChEBI" id="CHEBI:456216"/>
        <dbReference type="EC" id="2.4.99.23"/>
    </reaction>
</comment>
<evidence type="ECO:0000256" key="9">
    <source>
        <dbReference type="ARBA" id="ARBA00043995"/>
    </source>
</evidence>
<evidence type="ECO:0000256" key="2">
    <source>
        <dbReference type="ARBA" id="ARBA00004713"/>
    </source>
</evidence>
<dbReference type="SUPFAM" id="SSF53756">
    <property type="entry name" value="UDP-Glycosyltransferase/glycogen phosphorylase"/>
    <property type="match status" value="1"/>
</dbReference>
<evidence type="ECO:0000256" key="11">
    <source>
        <dbReference type="ARBA" id="ARBA00044190"/>
    </source>
</evidence>
<evidence type="ECO:0000256" key="7">
    <source>
        <dbReference type="ARBA" id="ARBA00022985"/>
    </source>
</evidence>
<dbReference type="HOGENOM" id="CLU_038371_6_0_4"/>
<evidence type="ECO:0000256" key="6">
    <source>
        <dbReference type="ARBA" id="ARBA00022679"/>
    </source>
</evidence>
<dbReference type="STRING" id="1163617.SCD_n02916"/>
<keyword evidence="6 14" id="KW-0808">Transferase</keyword>
<evidence type="ECO:0000256" key="8">
    <source>
        <dbReference type="ARBA" id="ARBA00023136"/>
    </source>
</evidence>
<proteinExistence type="inferred from homology"/>
<dbReference type="PANTHER" id="PTHR30160">
    <property type="entry name" value="TETRAACYLDISACCHARIDE 4'-KINASE-RELATED"/>
    <property type="match status" value="1"/>
</dbReference>
<dbReference type="AlphaFoldDB" id="S6ABF8"/>
<dbReference type="InterPro" id="IPR011908">
    <property type="entry name" value="LipoPS_heptosylTferase-I"/>
</dbReference>
<dbReference type="CDD" id="cd03789">
    <property type="entry name" value="GT9_LPS_heptosyltransferase"/>
    <property type="match status" value="1"/>
</dbReference>
<evidence type="ECO:0000313" key="14">
    <source>
        <dbReference type="EMBL" id="BAN36715.1"/>
    </source>
</evidence>
<organism evidence="14 15">
    <name type="scientific">Sulfuricella denitrificans (strain DSM 22764 / NBRC 105220 / skB26)</name>
    <dbReference type="NCBI Taxonomy" id="1163617"/>
    <lineage>
        <taxon>Bacteria</taxon>
        <taxon>Pseudomonadati</taxon>
        <taxon>Pseudomonadota</taxon>
        <taxon>Betaproteobacteria</taxon>
        <taxon>Nitrosomonadales</taxon>
        <taxon>Sulfuricellaceae</taxon>
        <taxon>Sulfuricella</taxon>
    </lineage>
</organism>
<dbReference type="GO" id="GO:0005886">
    <property type="term" value="C:plasma membrane"/>
    <property type="evidence" value="ECO:0007669"/>
    <property type="project" value="UniProtKB-SubCell"/>
</dbReference>
<dbReference type="eggNOG" id="COG0859">
    <property type="taxonomic scope" value="Bacteria"/>
</dbReference>
<evidence type="ECO:0000256" key="5">
    <source>
        <dbReference type="ARBA" id="ARBA00022676"/>
    </source>
</evidence>
<dbReference type="KEGG" id="sdr:SCD_n02916"/>
<dbReference type="EMBL" id="AP013066">
    <property type="protein sequence ID" value="BAN36715.1"/>
    <property type="molecule type" value="Genomic_DNA"/>
</dbReference>
<evidence type="ECO:0000313" key="15">
    <source>
        <dbReference type="Proteomes" id="UP000015559"/>
    </source>
</evidence>
<sequence>MPKILLVKTSSMGDVIHNLPVVSDIRAHFPEAEIDWVVEESFAGIPALHPGMGEIIPVAVRRWRKNLFSRTVHAEISIFIKHLRNKTYDVILDTQGLIKSAIITRLAQGAHCGFDWQSAREPLAALFYDKTLRVEKNQPAVMRNRLLAGRALGYSPDDPVNYGIAAPSLVLPWLPTTPFVVLLHATSRDDKLWPEADWIALGTYLASKGIACVLPWGSAAEQLRSQRLAEKIALSVVPPALTLGQAATLLSLSIASVGVDTGLVHLAAALTIPTIAIYCASDPGLTGLHVSSGQAINLGRTGTPPDTANVINALNGMVAL</sequence>
<comment type="pathway">
    <text evidence="2">Bacterial outer membrane biogenesis; LPS core biosynthesis.</text>
</comment>